<dbReference type="EMBL" id="CM023484">
    <property type="protein sequence ID" value="KAH6932113.1"/>
    <property type="molecule type" value="Genomic_DNA"/>
</dbReference>
<dbReference type="Proteomes" id="UP000821845">
    <property type="component" value="Chromosome 4"/>
</dbReference>
<reference evidence="1" key="1">
    <citation type="submission" date="2020-05" db="EMBL/GenBank/DDBJ databases">
        <title>Large-scale comparative analyses of tick genomes elucidate their genetic diversity and vector capacities.</title>
        <authorList>
            <person name="Jia N."/>
            <person name="Wang J."/>
            <person name="Shi W."/>
            <person name="Du L."/>
            <person name="Sun Y."/>
            <person name="Zhan W."/>
            <person name="Jiang J."/>
            <person name="Wang Q."/>
            <person name="Zhang B."/>
            <person name="Ji P."/>
            <person name="Sakyi L.B."/>
            <person name="Cui X."/>
            <person name="Yuan T."/>
            <person name="Jiang B."/>
            <person name="Yang W."/>
            <person name="Lam T.T.-Y."/>
            <person name="Chang Q."/>
            <person name="Ding S."/>
            <person name="Wang X."/>
            <person name="Zhu J."/>
            <person name="Ruan X."/>
            <person name="Zhao L."/>
            <person name="Wei J."/>
            <person name="Que T."/>
            <person name="Du C."/>
            <person name="Cheng J."/>
            <person name="Dai P."/>
            <person name="Han X."/>
            <person name="Huang E."/>
            <person name="Gao Y."/>
            <person name="Liu J."/>
            <person name="Shao H."/>
            <person name="Ye R."/>
            <person name="Li L."/>
            <person name="Wei W."/>
            <person name="Wang X."/>
            <person name="Wang C."/>
            <person name="Yang T."/>
            <person name="Huo Q."/>
            <person name="Li W."/>
            <person name="Guo W."/>
            <person name="Chen H."/>
            <person name="Zhou L."/>
            <person name="Ni X."/>
            <person name="Tian J."/>
            <person name="Zhou Y."/>
            <person name="Sheng Y."/>
            <person name="Liu T."/>
            <person name="Pan Y."/>
            <person name="Xia L."/>
            <person name="Li J."/>
            <person name="Zhao F."/>
            <person name="Cao W."/>
        </authorList>
    </citation>
    <scope>NUCLEOTIDE SEQUENCE</scope>
    <source>
        <strain evidence="1">Hyas-2018</strain>
    </source>
</reference>
<evidence type="ECO:0000313" key="2">
    <source>
        <dbReference type="Proteomes" id="UP000821845"/>
    </source>
</evidence>
<organism evidence="1 2">
    <name type="scientific">Hyalomma asiaticum</name>
    <name type="common">Tick</name>
    <dbReference type="NCBI Taxonomy" id="266040"/>
    <lineage>
        <taxon>Eukaryota</taxon>
        <taxon>Metazoa</taxon>
        <taxon>Ecdysozoa</taxon>
        <taxon>Arthropoda</taxon>
        <taxon>Chelicerata</taxon>
        <taxon>Arachnida</taxon>
        <taxon>Acari</taxon>
        <taxon>Parasitiformes</taxon>
        <taxon>Ixodida</taxon>
        <taxon>Ixodoidea</taxon>
        <taxon>Ixodidae</taxon>
        <taxon>Hyalomminae</taxon>
        <taxon>Hyalomma</taxon>
    </lineage>
</organism>
<name>A0ACB7SB70_HYAAI</name>
<evidence type="ECO:0000313" key="1">
    <source>
        <dbReference type="EMBL" id="KAH6932113.1"/>
    </source>
</evidence>
<gene>
    <name evidence="1" type="ORF">HPB50_002875</name>
</gene>
<sequence length="213" mass="23312">MHGGDNRGATMQCVGGDARPPARCRCVLRVSEAMDAKKKAGPTLDLEPRQRRTYGASRNKCATPSPPPENLRSCCLDESKQATGSACPRWRVTDVARAVQNGPTVADYAITTLRDTHSSPVSSAFMKTRLLAARPIRPAEVARIYVRDGGASRKDHFLAFCGTARCDEKTKTARRCNAPAALRLSHLFFEFMGVVTASFLYRANGELHCKKLN</sequence>
<comment type="caution">
    <text evidence="1">The sequence shown here is derived from an EMBL/GenBank/DDBJ whole genome shotgun (WGS) entry which is preliminary data.</text>
</comment>
<protein>
    <submittedName>
        <fullName evidence="1">Uncharacterized protein</fullName>
    </submittedName>
</protein>
<proteinExistence type="predicted"/>
<keyword evidence="2" id="KW-1185">Reference proteome</keyword>
<accession>A0ACB7SB70</accession>